<evidence type="ECO:0008006" key="5">
    <source>
        <dbReference type="Google" id="ProtNLM"/>
    </source>
</evidence>
<dbReference type="Pfam" id="PF05488">
    <property type="entry name" value="PAAR_motif"/>
    <property type="match status" value="1"/>
</dbReference>
<dbReference type="OrthoDB" id="6659501at2"/>
<gene>
    <name evidence="2" type="ORF">ACI8B_240181</name>
    <name evidence="1" type="ORF">F993_02663</name>
</gene>
<organism evidence="2 4">
    <name type="scientific">Acinetobacter proteolyticus</name>
    <dbReference type="NCBI Taxonomy" id="1776741"/>
    <lineage>
        <taxon>Bacteria</taxon>
        <taxon>Pseudomonadati</taxon>
        <taxon>Pseudomonadota</taxon>
        <taxon>Gammaproteobacteria</taxon>
        <taxon>Moraxellales</taxon>
        <taxon>Moraxellaceae</taxon>
        <taxon>Acinetobacter</taxon>
    </lineage>
</organism>
<evidence type="ECO:0000313" key="3">
    <source>
        <dbReference type="Proteomes" id="UP000013034"/>
    </source>
</evidence>
<dbReference type="RefSeq" id="WP_004655515.1">
    <property type="nucleotide sequence ID" value="NZ_KB849179.1"/>
</dbReference>
<proteinExistence type="predicted"/>
<evidence type="ECO:0000313" key="4">
    <source>
        <dbReference type="Proteomes" id="UP000430404"/>
    </source>
</evidence>
<accession>A0A653K5C7</accession>
<dbReference type="EMBL" id="CABWKZ010000017">
    <property type="protein sequence ID" value="VXA55862.1"/>
    <property type="molecule type" value="Genomic_DNA"/>
</dbReference>
<evidence type="ECO:0000313" key="1">
    <source>
        <dbReference type="EMBL" id="ENU22762.1"/>
    </source>
</evidence>
<dbReference type="AlphaFoldDB" id="A0A653K5C7"/>
<name>A0A653K5C7_9GAMM</name>
<keyword evidence="3" id="KW-1185">Reference proteome</keyword>
<dbReference type="EMBL" id="APOI01000020">
    <property type="protein sequence ID" value="ENU22762.1"/>
    <property type="molecule type" value="Genomic_DNA"/>
</dbReference>
<dbReference type="Proteomes" id="UP000430404">
    <property type="component" value="Unassembled WGS sequence"/>
</dbReference>
<evidence type="ECO:0000313" key="2">
    <source>
        <dbReference type="EMBL" id="VXA55862.1"/>
    </source>
</evidence>
<reference evidence="1 3" key="1">
    <citation type="submission" date="2013-02" db="EMBL/GenBank/DDBJ databases">
        <title>The Genome Sequence of Acinetobacter sp. NIPH 809.</title>
        <authorList>
            <consortium name="The Broad Institute Genome Sequencing Platform"/>
            <consortium name="The Broad Institute Genome Sequencing Center for Infectious Disease"/>
            <person name="Cerqueira G."/>
            <person name="Feldgarden M."/>
            <person name="Courvalin P."/>
            <person name="Perichon B."/>
            <person name="Grillot-Courvalin C."/>
            <person name="Clermont D."/>
            <person name="Rocha E."/>
            <person name="Yoon E.-J."/>
            <person name="Nemec A."/>
            <person name="Walker B."/>
            <person name="Young S.K."/>
            <person name="Zeng Q."/>
            <person name="Gargeya S."/>
            <person name="Fitzgerald M."/>
            <person name="Haas B."/>
            <person name="Abouelleil A."/>
            <person name="Alvarado L."/>
            <person name="Arachchi H.M."/>
            <person name="Berlin A.M."/>
            <person name="Chapman S.B."/>
            <person name="Dewar J."/>
            <person name="Goldberg J."/>
            <person name="Griggs A."/>
            <person name="Gujja S."/>
            <person name="Hansen M."/>
            <person name="Howarth C."/>
            <person name="Imamovic A."/>
            <person name="Larimer J."/>
            <person name="McCowan C."/>
            <person name="Murphy C."/>
            <person name="Neiman D."/>
            <person name="Pearson M."/>
            <person name="Priest M."/>
            <person name="Roberts A."/>
            <person name="Saif S."/>
            <person name="Shea T."/>
            <person name="Sisk P."/>
            <person name="Sykes S."/>
            <person name="Wortman J."/>
            <person name="Nusbaum C."/>
            <person name="Birren B."/>
        </authorList>
    </citation>
    <scope>NUCLEOTIDE SEQUENCE [LARGE SCALE GENOMIC DNA]</scope>
    <source>
        <strain evidence="1 3">NIPH 809</strain>
    </source>
</reference>
<dbReference type="InterPro" id="IPR008727">
    <property type="entry name" value="PAAR_motif"/>
</dbReference>
<dbReference type="Proteomes" id="UP000013034">
    <property type="component" value="Unassembled WGS sequence"/>
</dbReference>
<sequence>MKALITKGCHTDHGGIVQEADNTFLVEGIPVHVEGMRHYCPKCQVMATAQSSGKGFLMAGTRTIIMAGDKATCGATFFPNQSLVVRDNGIGAGANSSSAVSNFLNTSSPQVFDEQVAAEFSFAEGMPYLIETTDGKIFQGTIGADGKLPRIETEGHASYKLYLGEEALTKRGGDAS</sequence>
<protein>
    <recommendedName>
        <fullName evidence="5">PAAR domain-containing protein</fullName>
    </recommendedName>
</protein>
<dbReference type="Gene3D" id="2.60.200.60">
    <property type="match status" value="1"/>
</dbReference>
<dbReference type="CDD" id="cd14744">
    <property type="entry name" value="PAAR_CT_2"/>
    <property type="match status" value="1"/>
</dbReference>
<reference evidence="2 4" key="2">
    <citation type="submission" date="2019-10" db="EMBL/GenBank/DDBJ databases">
        <authorList>
            <person name="Karimi E."/>
        </authorList>
    </citation>
    <scope>NUCLEOTIDE SEQUENCE [LARGE SCALE GENOMIC DNA]</scope>
    <source>
        <strain evidence="2">Acinetobacter sp. 8BE</strain>
    </source>
</reference>